<dbReference type="Proteomes" id="UP000199452">
    <property type="component" value="Unassembled WGS sequence"/>
</dbReference>
<dbReference type="STRING" id="1640674.SAMN05216323_101055"/>
<gene>
    <name evidence="7" type="ORF">SAMN05216323_101055</name>
</gene>
<dbReference type="InterPro" id="IPR018385">
    <property type="entry name" value="C4_dicarb_anaerob_car-like"/>
</dbReference>
<evidence type="ECO:0000256" key="2">
    <source>
        <dbReference type="ARBA" id="ARBA00022475"/>
    </source>
</evidence>
<feature type="transmembrane region" description="Helical" evidence="6">
    <location>
        <begin position="365"/>
        <end position="385"/>
    </location>
</feature>
<keyword evidence="2" id="KW-1003">Cell membrane</keyword>
<dbReference type="RefSeq" id="WP_092436204.1">
    <property type="nucleotide sequence ID" value="NZ_FMYP01000010.1"/>
</dbReference>
<feature type="transmembrane region" description="Helical" evidence="6">
    <location>
        <begin position="312"/>
        <end position="332"/>
    </location>
</feature>
<keyword evidence="3 6" id="KW-0812">Transmembrane</keyword>
<dbReference type="EMBL" id="FMYP01000010">
    <property type="protein sequence ID" value="SDB93248.1"/>
    <property type="molecule type" value="Genomic_DNA"/>
</dbReference>
<sequence length="548" mass="60113">MHIFSRLFNKSSIPGEKKKREFPHTYVIIVALIGLAGILSWVVPGGEFARETKVVNGIERQVVVPDSFQKVESQPQTWQVFSSIFQGFKRTHEIIFYILMIGGAFWMLNESKALDAAIFSFLGFTRRLERIRFIKFLGVDNIVISLIMLCFSFFGAVIGMSEETIAFVVIFVPLSISMGYDSIVGVSLCFLGAGLGFAGALLNPFTIGIAQGLAGIQLFSGIEYRLFIWFVINFIGIAYVIRYAKKIKKNPTLSPVYAEDEYWRKKSAEEVSGGHQKPGIHAWAIFIILSGVLLASSFLYPITNMTVGSSSFSAPIIPVVTAIWILSGLMVLRHSVQLFIVNILMFTILFLVVGVMGYGWYIMEIATLFLVMGLTSGIAIGKSANQLAKLFIEGAKDIMSAAMVVGLASAIVVVLEQGKIIDSLLYYAAGSMEGYGKLTSLLIMYIFYTLLNLIIASGSAKAALSIPLMAQFSDLLGISRQATVTVYQVGGGMTNLASPTSGVMVGVLSIARIPYNKWLRWFLPLLIILIIVGFLLLIPTIYMALPGF</sequence>
<dbReference type="AlphaFoldDB" id="A0A1G6HGK2"/>
<name>A0A1G6HGK2_9BACT</name>
<organism evidence="7 8">
    <name type="scientific">Williamwhitmania taraxaci</name>
    <dbReference type="NCBI Taxonomy" id="1640674"/>
    <lineage>
        <taxon>Bacteria</taxon>
        <taxon>Pseudomonadati</taxon>
        <taxon>Bacteroidota</taxon>
        <taxon>Bacteroidia</taxon>
        <taxon>Bacteroidales</taxon>
        <taxon>Williamwhitmaniaceae</taxon>
        <taxon>Williamwhitmania</taxon>
    </lineage>
</organism>
<evidence type="ECO:0000256" key="3">
    <source>
        <dbReference type="ARBA" id="ARBA00022692"/>
    </source>
</evidence>
<feature type="transmembrane region" description="Helical" evidence="6">
    <location>
        <begin position="94"/>
        <end position="124"/>
    </location>
</feature>
<dbReference type="OrthoDB" id="255482at2"/>
<keyword evidence="5 6" id="KW-0472">Membrane</keyword>
<dbReference type="Pfam" id="PF03606">
    <property type="entry name" value="DcuC"/>
    <property type="match status" value="1"/>
</dbReference>
<accession>A0A1G6HGK2</accession>
<feature type="transmembrane region" description="Helical" evidence="6">
    <location>
        <begin position="397"/>
        <end position="415"/>
    </location>
</feature>
<protein>
    <submittedName>
        <fullName evidence="7">Uncharacterized membrane protein YfcC, ion transporter superfamily</fullName>
    </submittedName>
</protein>
<dbReference type="PANTHER" id="PTHR43652:SF6">
    <property type="entry name" value="ARGININE REPRESSOR"/>
    <property type="match status" value="1"/>
</dbReference>
<dbReference type="PANTHER" id="PTHR43652">
    <property type="entry name" value="BASIC AMINO ACID ANTIPORTER YFCC-RELATED"/>
    <property type="match status" value="1"/>
</dbReference>
<evidence type="ECO:0000256" key="6">
    <source>
        <dbReference type="SAM" id="Phobius"/>
    </source>
</evidence>
<evidence type="ECO:0000313" key="7">
    <source>
        <dbReference type="EMBL" id="SDB93248.1"/>
    </source>
</evidence>
<evidence type="ECO:0000256" key="1">
    <source>
        <dbReference type="ARBA" id="ARBA00004651"/>
    </source>
</evidence>
<feature type="transmembrane region" description="Helical" evidence="6">
    <location>
        <begin position="280"/>
        <end position="300"/>
    </location>
</feature>
<keyword evidence="4 6" id="KW-1133">Transmembrane helix</keyword>
<reference evidence="7 8" key="1">
    <citation type="submission" date="2016-09" db="EMBL/GenBank/DDBJ databases">
        <authorList>
            <person name="Capua I."/>
            <person name="De Benedictis P."/>
            <person name="Joannis T."/>
            <person name="Lombin L.H."/>
            <person name="Cattoli G."/>
        </authorList>
    </citation>
    <scope>NUCLEOTIDE SEQUENCE [LARGE SCALE GENOMIC DNA]</scope>
    <source>
        <strain evidence="7 8">A7P-90m</strain>
    </source>
</reference>
<feature type="transmembrane region" description="Helical" evidence="6">
    <location>
        <begin position="136"/>
        <end position="159"/>
    </location>
</feature>
<evidence type="ECO:0000313" key="8">
    <source>
        <dbReference type="Proteomes" id="UP000199452"/>
    </source>
</evidence>
<proteinExistence type="predicted"/>
<feature type="transmembrane region" description="Helical" evidence="6">
    <location>
        <begin position="21"/>
        <end position="43"/>
    </location>
</feature>
<feature type="transmembrane region" description="Helical" evidence="6">
    <location>
        <begin position="226"/>
        <end position="244"/>
    </location>
</feature>
<feature type="transmembrane region" description="Helical" evidence="6">
    <location>
        <begin position="435"/>
        <end position="455"/>
    </location>
</feature>
<dbReference type="GO" id="GO:0005886">
    <property type="term" value="C:plasma membrane"/>
    <property type="evidence" value="ECO:0007669"/>
    <property type="project" value="UniProtKB-SubCell"/>
</dbReference>
<feature type="transmembrane region" description="Helical" evidence="6">
    <location>
        <begin position="339"/>
        <end position="359"/>
    </location>
</feature>
<dbReference type="InterPro" id="IPR051679">
    <property type="entry name" value="DASS-Related_Transporters"/>
</dbReference>
<evidence type="ECO:0000256" key="5">
    <source>
        <dbReference type="ARBA" id="ARBA00023136"/>
    </source>
</evidence>
<feature type="transmembrane region" description="Helical" evidence="6">
    <location>
        <begin position="165"/>
        <end position="193"/>
    </location>
</feature>
<feature type="transmembrane region" description="Helical" evidence="6">
    <location>
        <begin position="521"/>
        <end position="545"/>
    </location>
</feature>
<comment type="subcellular location">
    <subcellularLocation>
        <location evidence="1">Cell membrane</location>
        <topology evidence="1">Multi-pass membrane protein</topology>
    </subcellularLocation>
</comment>
<keyword evidence="8" id="KW-1185">Reference proteome</keyword>
<evidence type="ECO:0000256" key="4">
    <source>
        <dbReference type="ARBA" id="ARBA00022989"/>
    </source>
</evidence>